<organism evidence="2 3">
    <name type="scientific">Olea europaea subsp. europaea</name>
    <dbReference type="NCBI Taxonomy" id="158383"/>
    <lineage>
        <taxon>Eukaryota</taxon>
        <taxon>Viridiplantae</taxon>
        <taxon>Streptophyta</taxon>
        <taxon>Embryophyta</taxon>
        <taxon>Tracheophyta</taxon>
        <taxon>Spermatophyta</taxon>
        <taxon>Magnoliopsida</taxon>
        <taxon>eudicotyledons</taxon>
        <taxon>Gunneridae</taxon>
        <taxon>Pentapetalae</taxon>
        <taxon>asterids</taxon>
        <taxon>lamiids</taxon>
        <taxon>Lamiales</taxon>
        <taxon>Oleaceae</taxon>
        <taxon>Oleeae</taxon>
        <taxon>Olea</taxon>
    </lineage>
</organism>
<keyword evidence="3" id="KW-1185">Reference proteome</keyword>
<feature type="region of interest" description="Disordered" evidence="1">
    <location>
        <begin position="1"/>
        <end position="21"/>
    </location>
</feature>
<sequence length="66" mass="6954">MPLSLLAQKANDPTVKSSNGSGFRLGIKMAPMTPLPILVGTLHVANGDEIETLCTCGMQMLWALVA</sequence>
<evidence type="ECO:0000313" key="2">
    <source>
        <dbReference type="EMBL" id="CAA3021546.1"/>
    </source>
</evidence>
<evidence type="ECO:0000256" key="1">
    <source>
        <dbReference type="SAM" id="MobiDB-lite"/>
    </source>
</evidence>
<proteinExistence type="predicted"/>
<dbReference type="Proteomes" id="UP000594638">
    <property type="component" value="Unassembled WGS sequence"/>
</dbReference>
<name>A0A8S0URI6_OLEEU</name>
<comment type="caution">
    <text evidence="2">The sequence shown here is derived from an EMBL/GenBank/DDBJ whole genome shotgun (WGS) entry which is preliminary data.</text>
</comment>
<gene>
    <name evidence="2" type="ORF">OLEA9_A007978</name>
</gene>
<protein>
    <submittedName>
        <fullName evidence="2">Uncharacterized protein</fullName>
    </submittedName>
</protein>
<evidence type="ECO:0000313" key="3">
    <source>
        <dbReference type="Proteomes" id="UP000594638"/>
    </source>
</evidence>
<dbReference type="EMBL" id="CACTIH010009056">
    <property type="protein sequence ID" value="CAA3021546.1"/>
    <property type="molecule type" value="Genomic_DNA"/>
</dbReference>
<dbReference type="AlphaFoldDB" id="A0A8S0URI6"/>
<accession>A0A8S0URI6</accession>
<reference evidence="2 3" key="1">
    <citation type="submission" date="2019-12" db="EMBL/GenBank/DDBJ databases">
        <authorList>
            <person name="Alioto T."/>
            <person name="Alioto T."/>
            <person name="Gomez Garrido J."/>
        </authorList>
    </citation>
    <scope>NUCLEOTIDE SEQUENCE [LARGE SCALE GENOMIC DNA]</scope>
</reference>
<dbReference type="Gramene" id="OE9A007978T1">
    <property type="protein sequence ID" value="OE9A007978C1"/>
    <property type="gene ID" value="OE9A007978"/>
</dbReference>